<dbReference type="AlphaFoldDB" id="A0A4Q8AG57"/>
<gene>
    <name evidence="2" type="ORF">EV380_2227</name>
</gene>
<comment type="caution">
    <text evidence="2">The sequence shown here is derived from an EMBL/GenBank/DDBJ whole genome shotgun (WGS) entry which is preliminary data.</text>
</comment>
<protein>
    <submittedName>
        <fullName evidence="2">Uncharacterized protein</fullName>
    </submittedName>
</protein>
<feature type="compositionally biased region" description="Low complexity" evidence="1">
    <location>
        <begin position="107"/>
        <end position="121"/>
    </location>
</feature>
<keyword evidence="3" id="KW-1185">Reference proteome</keyword>
<sequence>MTEVVLETMIGESDAQRLVRTKAPSFRLVRSELTYRPYSGFVHRLDLPRGRSRRVHTLVDRFNGKASVTGPWQTAAALDPRGRRLDEPQWGSLSFAEARRRALKALAAAAPPRQAPAASSRPVDERLGHPTVWKPGWVLDGVVGGRDVRIFVDAVDGHSVVDDA</sequence>
<evidence type="ECO:0000313" key="2">
    <source>
        <dbReference type="EMBL" id="RZU62629.1"/>
    </source>
</evidence>
<proteinExistence type="predicted"/>
<name>A0A4Q8AG57_9MICC</name>
<accession>A0A4Q8AG57</accession>
<organism evidence="2 3">
    <name type="scientific">Zhihengliuella halotolerans</name>
    <dbReference type="NCBI Taxonomy" id="370736"/>
    <lineage>
        <taxon>Bacteria</taxon>
        <taxon>Bacillati</taxon>
        <taxon>Actinomycetota</taxon>
        <taxon>Actinomycetes</taxon>
        <taxon>Micrococcales</taxon>
        <taxon>Micrococcaceae</taxon>
        <taxon>Zhihengliuella</taxon>
    </lineage>
</organism>
<evidence type="ECO:0000256" key="1">
    <source>
        <dbReference type="SAM" id="MobiDB-lite"/>
    </source>
</evidence>
<dbReference type="RefSeq" id="WP_130451175.1">
    <property type="nucleotide sequence ID" value="NZ_SHLA01000001.1"/>
</dbReference>
<reference evidence="2 3" key="1">
    <citation type="submission" date="2019-02" db="EMBL/GenBank/DDBJ databases">
        <title>Sequencing the genomes of 1000 actinobacteria strains.</title>
        <authorList>
            <person name="Klenk H.-P."/>
        </authorList>
    </citation>
    <scope>NUCLEOTIDE SEQUENCE [LARGE SCALE GENOMIC DNA]</scope>
    <source>
        <strain evidence="2 3">DSM 17364</strain>
    </source>
</reference>
<dbReference type="Proteomes" id="UP000292685">
    <property type="component" value="Unassembled WGS sequence"/>
</dbReference>
<evidence type="ECO:0000313" key="3">
    <source>
        <dbReference type="Proteomes" id="UP000292685"/>
    </source>
</evidence>
<feature type="region of interest" description="Disordered" evidence="1">
    <location>
        <begin position="107"/>
        <end position="126"/>
    </location>
</feature>
<dbReference type="OrthoDB" id="4966318at2"/>
<dbReference type="EMBL" id="SHLA01000001">
    <property type="protein sequence ID" value="RZU62629.1"/>
    <property type="molecule type" value="Genomic_DNA"/>
</dbReference>